<keyword evidence="1" id="KW-0732">Signal</keyword>
<dbReference type="EMBL" id="LLXU01000074">
    <property type="protein sequence ID" value="KRG43630.1"/>
    <property type="molecule type" value="Genomic_DNA"/>
</dbReference>
<dbReference type="Pfam" id="PF10670">
    <property type="entry name" value="DUF4198"/>
    <property type="match status" value="1"/>
</dbReference>
<dbReference type="OrthoDB" id="5943at2"/>
<dbReference type="RefSeq" id="WP_057646326.1">
    <property type="nucleotide sequence ID" value="NZ_LLXU01000074.1"/>
</dbReference>
<dbReference type="InterPro" id="IPR019613">
    <property type="entry name" value="DUF4198"/>
</dbReference>
<gene>
    <name evidence="2" type="ORF">ARC20_09330</name>
</gene>
<dbReference type="AlphaFoldDB" id="A0A0R0APP4"/>
<proteinExistence type="predicted"/>
<evidence type="ECO:0000313" key="2">
    <source>
        <dbReference type="EMBL" id="KRG43630.1"/>
    </source>
</evidence>
<feature type="chain" id="PRO_5006391104" evidence="1">
    <location>
        <begin position="20"/>
        <end position="264"/>
    </location>
</feature>
<keyword evidence="3" id="KW-1185">Reference proteome</keyword>
<dbReference type="STRING" id="676599.ARC20_09330"/>
<sequence>MKRMLLAAALAALAGPVAAHTPYFAPATFQVQPGGTVTLDASFSEAFFVPEAAFDDSHFSILGPDGRETTPGRVVPLRTRVVVEHALPKDAKGTYRFSTGERLGAVFRTWEINGRKVSSRDAKEAVPAGAKVISNFQSRIRAETYLTVGAPDRGALRPYGQGLELVPVTHPDDLYSNEPVEFELRFDGKPLADTPVQISEAVWSSDRKAREVELRSDAKGHVRWEQPASGTWLALARHRSPAPAGAAAPEYSNSYSLVFHVLNP</sequence>
<evidence type="ECO:0000313" key="3">
    <source>
        <dbReference type="Proteomes" id="UP000051802"/>
    </source>
</evidence>
<name>A0A0R0APP4_9GAMM</name>
<reference evidence="2 3" key="1">
    <citation type="submission" date="2015-10" db="EMBL/GenBank/DDBJ databases">
        <title>Genome sequencing and analysis of members of genus Stenotrophomonas.</title>
        <authorList>
            <person name="Patil P.P."/>
            <person name="Midha S."/>
            <person name="Patil P.B."/>
        </authorList>
    </citation>
    <scope>NUCLEOTIDE SEQUENCE [LARGE SCALE GENOMIC DNA]</scope>
    <source>
        <strain evidence="2 3">JCM 16536</strain>
    </source>
</reference>
<dbReference type="Proteomes" id="UP000051802">
    <property type="component" value="Unassembled WGS sequence"/>
</dbReference>
<evidence type="ECO:0000256" key="1">
    <source>
        <dbReference type="SAM" id="SignalP"/>
    </source>
</evidence>
<comment type="caution">
    <text evidence="2">The sequence shown here is derived from an EMBL/GenBank/DDBJ whole genome shotgun (WGS) entry which is preliminary data.</text>
</comment>
<organism evidence="2 3">
    <name type="scientific">Stenotrophomonas panacihumi</name>
    <dbReference type="NCBI Taxonomy" id="676599"/>
    <lineage>
        <taxon>Bacteria</taxon>
        <taxon>Pseudomonadati</taxon>
        <taxon>Pseudomonadota</taxon>
        <taxon>Gammaproteobacteria</taxon>
        <taxon>Lysobacterales</taxon>
        <taxon>Lysobacteraceae</taxon>
        <taxon>Stenotrophomonas</taxon>
    </lineage>
</organism>
<protein>
    <submittedName>
        <fullName evidence="2">Cobalt ABC transporter substrate-binding protein</fullName>
    </submittedName>
</protein>
<accession>A0A0R0APP4</accession>
<feature type="signal peptide" evidence="1">
    <location>
        <begin position="1"/>
        <end position="19"/>
    </location>
</feature>